<dbReference type="SUPFAM" id="SSF143555">
    <property type="entry name" value="FwdE-like"/>
    <property type="match status" value="2"/>
</dbReference>
<feature type="compositionally biased region" description="Polar residues" evidence="1">
    <location>
        <begin position="871"/>
        <end position="885"/>
    </location>
</feature>
<dbReference type="HOGENOM" id="CLU_314416_0_0_2"/>
<feature type="compositionally biased region" description="Basic and acidic residues" evidence="1">
    <location>
        <begin position="895"/>
        <end position="904"/>
    </location>
</feature>
<dbReference type="InterPro" id="IPR003814">
    <property type="entry name" value="FmdEsu_dom"/>
</dbReference>
<dbReference type="RefSeq" id="WP_011954543.1">
    <property type="nucleotide sequence ID" value="NC_009515.1"/>
</dbReference>
<dbReference type="EMBL" id="CP000678">
    <property type="protein sequence ID" value="ABQ87696.1"/>
    <property type="molecule type" value="Genomic_DNA"/>
</dbReference>
<dbReference type="AlphaFoldDB" id="A5UNB8"/>
<accession>A5UNB8</accession>
<dbReference type="GeneID" id="78818138"/>
<keyword evidence="2" id="KW-0472">Membrane</keyword>
<dbReference type="eggNOG" id="arCOG00765">
    <property type="taxonomic scope" value="Archaea"/>
</dbReference>
<name>A5UNB8_METS3</name>
<feature type="domain" description="Formylmethanofuran dehydrogenase subunit E" evidence="3">
    <location>
        <begin position="643"/>
        <end position="732"/>
    </location>
</feature>
<keyword evidence="2" id="KW-0812">Transmembrane</keyword>
<feature type="region of interest" description="Disordered" evidence="1">
    <location>
        <begin position="826"/>
        <end position="908"/>
    </location>
</feature>
<dbReference type="Pfam" id="PF02663">
    <property type="entry name" value="FmdE"/>
    <property type="match status" value="2"/>
</dbReference>
<dbReference type="BioCyc" id="MSMI420247:GHWZ-1529-MONOMER"/>
<evidence type="ECO:0000256" key="2">
    <source>
        <dbReference type="SAM" id="Phobius"/>
    </source>
</evidence>
<organism evidence="4 5">
    <name type="scientific">Methanobrevibacter smithii (strain ATCC 35061 / DSM 861 / OCM 144 / PS)</name>
    <dbReference type="NCBI Taxonomy" id="420247"/>
    <lineage>
        <taxon>Archaea</taxon>
        <taxon>Methanobacteriati</taxon>
        <taxon>Methanobacteriota</taxon>
        <taxon>Methanomada group</taxon>
        <taxon>Methanobacteria</taxon>
        <taxon>Methanobacteriales</taxon>
        <taxon>Methanobacteriaceae</taxon>
        <taxon>Methanobrevibacter</taxon>
    </lineage>
</organism>
<evidence type="ECO:0000259" key="3">
    <source>
        <dbReference type="Pfam" id="PF02663"/>
    </source>
</evidence>
<keyword evidence="5" id="KW-1185">Reference proteome</keyword>
<dbReference type="Proteomes" id="UP000001992">
    <property type="component" value="Chromosome"/>
</dbReference>
<dbReference type="EnsemblBacteria" id="ABQ87696">
    <property type="protein sequence ID" value="ABQ87696"/>
    <property type="gene ID" value="Msm_1491"/>
</dbReference>
<feature type="compositionally biased region" description="Low complexity" evidence="1">
    <location>
        <begin position="826"/>
        <end position="870"/>
    </location>
</feature>
<evidence type="ECO:0000313" key="4">
    <source>
        <dbReference type="EMBL" id="ABQ87696.1"/>
    </source>
</evidence>
<reference evidence="4 5" key="1">
    <citation type="journal article" date="2007" name="Proc. Natl. Acad. Sci. U.S.A.">
        <title>Genomic and metabolic adaptations of Methanobrevibacter smithii to the human gut.</title>
        <authorList>
            <person name="Samuel B.S."/>
            <person name="Hansen E.E."/>
            <person name="Manchester J.K."/>
            <person name="Coutinho P.M."/>
            <person name="Henrissat B."/>
            <person name="Fulton R."/>
            <person name="Latreille P."/>
            <person name="Kim K."/>
            <person name="Wilson R.K."/>
            <person name="Gordon J.I."/>
        </authorList>
    </citation>
    <scope>NUCLEOTIDE SEQUENCE [LARGE SCALE GENOMIC DNA]</scope>
    <source>
        <strain evidence="5">ATCC 35061 / DSM 861 / OCM 144 / PS</strain>
    </source>
</reference>
<evidence type="ECO:0000256" key="1">
    <source>
        <dbReference type="SAM" id="MobiDB-lite"/>
    </source>
</evidence>
<evidence type="ECO:0000313" key="5">
    <source>
        <dbReference type="Proteomes" id="UP000001992"/>
    </source>
</evidence>
<feature type="transmembrane region" description="Helical" evidence="2">
    <location>
        <begin position="915"/>
        <end position="935"/>
    </location>
</feature>
<dbReference type="Gene3D" id="3.30.1330.130">
    <property type="match status" value="1"/>
</dbReference>
<dbReference type="STRING" id="420247.Msm_1491"/>
<proteinExistence type="predicted"/>
<feature type="domain" description="Formylmethanofuran dehydrogenase subunit E" evidence="3">
    <location>
        <begin position="276"/>
        <end position="390"/>
    </location>
</feature>
<dbReference type="PATRIC" id="fig|420247.28.peg.1484"/>
<protein>
    <submittedName>
        <fullName evidence="4">Formylmethanofuran dehydrogenase subunit E, metal-binding</fullName>
    </submittedName>
</protein>
<keyword evidence="2" id="KW-1133">Transmembrane helix</keyword>
<dbReference type="KEGG" id="msi:Msm_1491"/>
<sequence length="939" mass="103288">MVVKDIGKRFVFIVLAVTLIALMAGNVCAEEVNNTNVDTVTPVKSVNVEVNYEYTGDNAKVMPDFYIYSGEDKIEYNKELINSNSYVLTFNDTFSKEYNITAMTAGYVSQSQIILSDSIIFNLKASDAYKLGYDVTADADKILDFKTADDILVITSAGVPKYNSRTSEDAVEAIYNYQYKYGQSIPYNNVLMLRQTAVDNIDFAFIVKRGNELKAVIYEKASKTPVYVGTISENMTRVQWNNYFNSLSGENAWAFASLTNAWVAGASNIILQEAAFHGHVCEGTLGGYSIVQALLKYYSPVGASDYYDILGVPGGSDDDAVIYFLDATPGKIGDVGINMRLNGYIGFNTTSTGVSENMIGFIRWGASSGTLIIMEYNKSKITALFEKETGINPKSGSLEELKYNTWWVKNIKNNPEKMADIIYEFDNLTRAQYFELIGDGKTVEARGLDLDYILYLNLPKATRNSASGLDISLSDKQIEQIGVDATNLAISIFKNQKGIDITKDMVDLSVLTSAGYVYLGSSDTVLARNGINKVLGATLTSATLLPIHTPAYKPLWFAYVLRSPDSDILDTVFIKYNPDGTFFVGEFNGSNVADVGINSINNSATVKALSSKFAIDESFFGVQSIGNVWMSHPEFDQLLSFLFHSHACPGVQPGFFITDFIQENFPLGENESYKYIGSSIYCKDDSLIYLLGISPGMGDYFLQKLPGNETDSTYADGAKDEGVLIVWDSNLNIGRAVIITYTSAKLKKVAVNTQDANRHVQIQTYLDIYAKKDNSLVISKPTVESNEEKWITYEQYLELTSGSKDLNALSYLKGLPSVSKEDLLNSMKNNSESNSNSNTNTNSNSDSNANENSHSSANVNNVGVSSNYNNMPQSSSYDVGNSNDVLGSDSEVSEDEGKSYEVSKKSPAKSINPDYMPYVVIVILIVGILVGAGYMKHRK</sequence>
<gene>
    <name evidence="4" type="ordered locus">Msm_1491</name>
</gene>